<organism evidence="8 9">
    <name type="scientific">Rhodospirillum centenum (strain ATCC 51521 / SW)</name>
    <dbReference type="NCBI Taxonomy" id="414684"/>
    <lineage>
        <taxon>Bacteria</taxon>
        <taxon>Pseudomonadati</taxon>
        <taxon>Pseudomonadota</taxon>
        <taxon>Alphaproteobacteria</taxon>
        <taxon>Rhodospirillales</taxon>
        <taxon>Rhodospirillaceae</taxon>
        <taxon>Rhodospirillum</taxon>
    </lineage>
</organism>
<dbReference type="PANTHER" id="PTHR42794:SF1">
    <property type="entry name" value="HEMIN IMPORT ATP-BINDING PROTEIN HMUV"/>
    <property type="match status" value="1"/>
</dbReference>
<evidence type="ECO:0000256" key="1">
    <source>
        <dbReference type="ARBA" id="ARBA00005417"/>
    </source>
</evidence>
<sequence>MILLETRALAFGYPGRTVGAGVELSLAAGEVLCLLGPNGSGKTTLFKTLLGLLPARSGRVLLHGDDITRLPRAEIARRVALVPQTAATYFPFTVTELVLMGRAPHIGPFRTPGPADHAAAAEAIGMMGIGHLAGRPCTRLSGGERQLALIARALAQGAPLLVLDEPTSSLDFGNQVRVLERIRALKAEGRAIILSTHDPAQAHALADRVALLDGGRIAALGPPETVATAAALERLYGVGVTVERLAGSGATAVLPRY</sequence>
<keyword evidence="5" id="KW-1278">Translocase</keyword>
<keyword evidence="3" id="KW-0547">Nucleotide-binding</keyword>
<protein>
    <submittedName>
        <fullName evidence="8">Iron ABC transporter, ATP-binding protein, putative</fullName>
    </submittedName>
</protein>
<dbReference type="GO" id="GO:0016887">
    <property type="term" value="F:ATP hydrolysis activity"/>
    <property type="evidence" value="ECO:0007669"/>
    <property type="project" value="InterPro"/>
</dbReference>
<dbReference type="EMBL" id="CP000613">
    <property type="protein sequence ID" value="ACJ01084.1"/>
    <property type="molecule type" value="Genomic_DNA"/>
</dbReference>
<dbReference type="PROSITE" id="PS50893">
    <property type="entry name" value="ABC_TRANSPORTER_2"/>
    <property type="match status" value="1"/>
</dbReference>
<dbReference type="RefSeq" id="WP_012568857.1">
    <property type="nucleotide sequence ID" value="NC_011420.2"/>
</dbReference>
<dbReference type="SUPFAM" id="SSF52540">
    <property type="entry name" value="P-loop containing nucleoside triphosphate hydrolases"/>
    <property type="match status" value="1"/>
</dbReference>
<evidence type="ECO:0000259" key="7">
    <source>
        <dbReference type="PROSITE" id="PS50893"/>
    </source>
</evidence>
<dbReference type="KEGG" id="rce:RC1_3741"/>
<dbReference type="Proteomes" id="UP000001591">
    <property type="component" value="Chromosome"/>
</dbReference>
<gene>
    <name evidence="8" type="ordered locus">RC1_3741</name>
</gene>
<evidence type="ECO:0000256" key="4">
    <source>
        <dbReference type="ARBA" id="ARBA00022840"/>
    </source>
</evidence>
<keyword evidence="2" id="KW-0813">Transport</keyword>
<accession>B6IXR0</accession>
<evidence type="ECO:0000313" key="9">
    <source>
        <dbReference type="Proteomes" id="UP000001591"/>
    </source>
</evidence>
<dbReference type="InterPro" id="IPR017871">
    <property type="entry name" value="ABC_transporter-like_CS"/>
</dbReference>
<dbReference type="CDD" id="cd03214">
    <property type="entry name" value="ABC_Iron-Siderophores_B12_Hemin"/>
    <property type="match status" value="1"/>
</dbReference>
<comment type="similarity">
    <text evidence="1">Belongs to the ABC transporter superfamily.</text>
</comment>
<dbReference type="FunFam" id="3.40.50.300:FF:000134">
    <property type="entry name" value="Iron-enterobactin ABC transporter ATP-binding protein"/>
    <property type="match status" value="1"/>
</dbReference>
<name>B6IXR0_RHOCS</name>
<dbReference type="STRING" id="414684.RC1_3741"/>
<dbReference type="InterPro" id="IPR003593">
    <property type="entry name" value="AAA+_ATPase"/>
</dbReference>
<dbReference type="GO" id="GO:0005524">
    <property type="term" value="F:ATP binding"/>
    <property type="evidence" value="ECO:0007669"/>
    <property type="project" value="UniProtKB-KW"/>
</dbReference>
<keyword evidence="4 8" id="KW-0067">ATP-binding</keyword>
<dbReference type="HOGENOM" id="CLU_000604_1_11_5"/>
<reference evidence="8 9" key="1">
    <citation type="journal article" date="2010" name="BMC Genomics">
        <title>Metabolic flexibility revealed in the genome of the cyst-forming alpha-1 proteobacterium Rhodospirillum centenum.</title>
        <authorList>
            <person name="Lu Y.K."/>
            <person name="Marden J."/>
            <person name="Han M."/>
            <person name="Swingley W.D."/>
            <person name="Mastrian S.D."/>
            <person name="Chowdhury S.R."/>
            <person name="Hao J."/>
            <person name="Helmy T."/>
            <person name="Kim S."/>
            <person name="Kurdoglu A.A."/>
            <person name="Matthies H.J."/>
            <person name="Rollo D."/>
            <person name="Stothard P."/>
            <person name="Blankenship R.E."/>
            <person name="Bauer C.E."/>
            <person name="Touchman J.W."/>
        </authorList>
    </citation>
    <scope>NUCLEOTIDE SEQUENCE [LARGE SCALE GENOMIC DNA]</scope>
    <source>
        <strain evidence="9">ATCC 51521 / SW</strain>
    </source>
</reference>
<dbReference type="SMART" id="SM00382">
    <property type="entry name" value="AAA"/>
    <property type="match status" value="1"/>
</dbReference>
<evidence type="ECO:0000256" key="5">
    <source>
        <dbReference type="ARBA" id="ARBA00022967"/>
    </source>
</evidence>
<dbReference type="eggNOG" id="COG1120">
    <property type="taxonomic scope" value="Bacteria"/>
</dbReference>
<evidence type="ECO:0000256" key="3">
    <source>
        <dbReference type="ARBA" id="ARBA00022741"/>
    </source>
</evidence>
<proteinExistence type="inferred from homology"/>
<dbReference type="Gene3D" id="3.40.50.300">
    <property type="entry name" value="P-loop containing nucleotide triphosphate hydrolases"/>
    <property type="match status" value="1"/>
</dbReference>
<keyword evidence="9" id="KW-1185">Reference proteome</keyword>
<evidence type="ECO:0000256" key="2">
    <source>
        <dbReference type="ARBA" id="ARBA00022448"/>
    </source>
</evidence>
<dbReference type="Pfam" id="PF00005">
    <property type="entry name" value="ABC_tran"/>
    <property type="match status" value="1"/>
</dbReference>
<dbReference type="PROSITE" id="PS00211">
    <property type="entry name" value="ABC_TRANSPORTER_1"/>
    <property type="match status" value="1"/>
</dbReference>
<dbReference type="InterPro" id="IPR003439">
    <property type="entry name" value="ABC_transporter-like_ATP-bd"/>
</dbReference>
<dbReference type="InterPro" id="IPR027417">
    <property type="entry name" value="P-loop_NTPase"/>
</dbReference>
<evidence type="ECO:0000256" key="6">
    <source>
        <dbReference type="ARBA" id="ARBA00037066"/>
    </source>
</evidence>
<comment type="function">
    <text evidence="6">Part of the ABC transporter complex HmuTUV involved in hemin import. Responsible for energy coupling to the transport system.</text>
</comment>
<dbReference type="AlphaFoldDB" id="B6IXR0"/>
<evidence type="ECO:0000313" key="8">
    <source>
        <dbReference type="EMBL" id="ACJ01084.1"/>
    </source>
</evidence>
<dbReference type="PANTHER" id="PTHR42794">
    <property type="entry name" value="HEMIN IMPORT ATP-BINDING PROTEIN HMUV"/>
    <property type="match status" value="1"/>
</dbReference>
<feature type="domain" description="ABC transporter" evidence="7">
    <location>
        <begin position="4"/>
        <end position="239"/>
    </location>
</feature>